<sequence>MEVLKILDELQSMLEEGTKTLFGNKVSIDRELALSYISDMRLGLPEDFKQAEWINKERQKFIDDAQEEAEQIRAQAREEAEEMIMEHVIVKKAEQRAKEIIERAIADGNELRNGSISYAQDILEKLGMDMERVNARISANYEELEKLKIKSEALEKEEE</sequence>
<keyword evidence="1" id="KW-0175">Coiled coil</keyword>
<evidence type="ECO:0000256" key="1">
    <source>
        <dbReference type="SAM" id="Coils"/>
    </source>
</evidence>
<dbReference type="EMBL" id="JBHSHL010000013">
    <property type="protein sequence ID" value="MFC4804085.1"/>
    <property type="molecule type" value="Genomic_DNA"/>
</dbReference>
<keyword evidence="3" id="KW-1185">Reference proteome</keyword>
<proteinExistence type="predicted"/>
<name>A0ABV9QHI2_9FIRM</name>
<organism evidence="2 3">
    <name type="scientific">Filifactor villosus</name>
    <dbReference type="NCBI Taxonomy" id="29374"/>
    <lineage>
        <taxon>Bacteria</taxon>
        <taxon>Bacillati</taxon>
        <taxon>Bacillota</taxon>
        <taxon>Clostridia</taxon>
        <taxon>Peptostreptococcales</taxon>
        <taxon>Filifactoraceae</taxon>
        <taxon>Filifactor</taxon>
    </lineage>
</organism>
<dbReference type="Proteomes" id="UP001595916">
    <property type="component" value="Unassembled WGS sequence"/>
</dbReference>
<dbReference type="RefSeq" id="WP_379787572.1">
    <property type="nucleotide sequence ID" value="NZ_JBHSHL010000013.1"/>
</dbReference>
<comment type="caution">
    <text evidence="2">The sequence shown here is derived from an EMBL/GenBank/DDBJ whole genome shotgun (WGS) entry which is preliminary data.</text>
</comment>
<accession>A0ABV9QHI2</accession>
<feature type="coiled-coil region" evidence="1">
    <location>
        <begin position="55"/>
        <end position="86"/>
    </location>
</feature>
<protein>
    <submittedName>
        <fullName evidence="2">ATPase</fullName>
    </submittedName>
</protein>
<gene>
    <name evidence="2" type="ORF">ACFO4R_03225</name>
</gene>
<evidence type="ECO:0000313" key="2">
    <source>
        <dbReference type="EMBL" id="MFC4804085.1"/>
    </source>
</evidence>
<evidence type="ECO:0000313" key="3">
    <source>
        <dbReference type="Proteomes" id="UP001595916"/>
    </source>
</evidence>
<reference evidence="3" key="1">
    <citation type="journal article" date="2019" name="Int. J. Syst. Evol. Microbiol.">
        <title>The Global Catalogue of Microorganisms (GCM) 10K type strain sequencing project: providing services to taxonomists for standard genome sequencing and annotation.</title>
        <authorList>
            <consortium name="The Broad Institute Genomics Platform"/>
            <consortium name="The Broad Institute Genome Sequencing Center for Infectious Disease"/>
            <person name="Wu L."/>
            <person name="Ma J."/>
        </authorList>
    </citation>
    <scope>NUCLEOTIDE SEQUENCE [LARGE SCALE GENOMIC DNA]</scope>
    <source>
        <strain evidence="3">CCUG 46385</strain>
    </source>
</reference>
<feature type="coiled-coil region" evidence="1">
    <location>
        <begin position="130"/>
        <end position="157"/>
    </location>
</feature>